<name>A0A2V4BC75_9PSEU</name>
<accession>A0A2V4BC75</accession>
<protein>
    <submittedName>
        <fullName evidence="1">Uncharacterized protein</fullName>
    </submittedName>
</protein>
<dbReference type="Proteomes" id="UP000249915">
    <property type="component" value="Unassembled WGS sequence"/>
</dbReference>
<reference evidence="1 2" key="1">
    <citation type="submission" date="2016-07" db="EMBL/GenBank/DDBJ databases">
        <title>Draft genome sequence of Prauserella muralis DSM 45305, isolated from a mould-covered wall in an indoor environment.</title>
        <authorList>
            <person name="Ruckert C."/>
            <person name="Albersmeier A."/>
            <person name="Jiang C.-L."/>
            <person name="Jiang Y."/>
            <person name="Kalinowski J."/>
            <person name="Schneider O."/>
            <person name="Winkler A."/>
            <person name="Zotchev S.B."/>
        </authorList>
    </citation>
    <scope>NUCLEOTIDE SEQUENCE [LARGE SCALE GENOMIC DNA]</scope>
    <source>
        <strain evidence="1 2">DSM 45305</strain>
    </source>
</reference>
<keyword evidence="2" id="KW-1185">Reference proteome</keyword>
<comment type="caution">
    <text evidence="1">The sequence shown here is derived from an EMBL/GenBank/DDBJ whole genome shotgun (WGS) entry which is preliminary data.</text>
</comment>
<proteinExistence type="predicted"/>
<gene>
    <name evidence="1" type="ORF">BAY60_07385</name>
</gene>
<dbReference type="RefSeq" id="WP_112280156.1">
    <property type="nucleotide sequence ID" value="NZ_MASW01000001.1"/>
</dbReference>
<evidence type="ECO:0000313" key="1">
    <source>
        <dbReference type="EMBL" id="PXY32112.1"/>
    </source>
</evidence>
<evidence type="ECO:0000313" key="2">
    <source>
        <dbReference type="Proteomes" id="UP000249915"/>
    </source>
</evidence>
<organism evidence="1 2">
    <name type="scientific">Prauserella muralis</name>
    <dbReference type="NCBI Taxonomy" id="588067"/>
    <lineage>
        <taxon>Bacteria</taxon>
        <taxon>Bacillati</taxon>
        <taxon>Actinomycetota</taxon>
        <taxon>Actinomycetes</taxon>
        <taxon>Pseudonocardiales</taxon>
        <taxon>Pseudonocardiaceae</taxon>
        <taxon>Prauserella</taxon>
    </lineage>
</organism>
<dbReference type="EMBL" id="MASW01000001">
    <property type="protein sequence ID" value="PXY32112.1"/>
    <property type="molecule type" value="Genomic_DNA"/>
</dbReference>
<dbReference type="AlphaFoldDB" id="A0A2V4BC75"/>
<sequence>MVGEISADAAAAREDALRQLREALRAVDAWVGFVRQAAEQRVGSTDPDAVVSDPAYAAALGLWEALHASHYRFASRAAAIEAGEVG</sequence>